<sequence length="64" mass="6978">MTSAPELTVPHLPAPDPRVRPLIRELGEEYSRRSGRDAHAELARCVQTVGKSEIHPPGPPENAS</sequence>
<dbReference type="Proteomes" id="UP001164439">
    <property type="component" value="Chromosome"/>
</dbReference>
<accession>A0ABY7K4H3</accession>
<dbReference type="RefSeq" id="WP_269657084.1">
    <property type="nucleotide sequence ID" value="NZ_CP114413.1"/>
</dbReference>
<keyword evidence="2" id="KW-1185">Reference proteome</keyword>
<protein>
    <submittedName>
        <fullName evidence="1">Uncharacterized protein</fullName>
    </submittedName>
</protein>
<dbReference type="EMBL" id="CP114413">
    <property type="protein sequence ID" value="WAZ19395.1"/>
    <property type="molecule type" value="Genomic_DNA"/>
</dbReference>
<evidence type="ECO:0000313" key="1">
    <source>
        <dbReference type="EMBL" id="WAZ19395.1"/>
    </source>
</evidence>
<organism evidence="1 2">
    <name type="scientific">Streptomyces cinnabarinus</name>
    <dbReference type="NCBI Taxonomy" id="67287"/>
    <lineage>
        <taxon>Bacteria</taxon>
        <taxon>Bacillati</taxon>
        <taxon>Actinomycetota</taxon>
        <taxon>Actinomycetes</taxon>
        <taxon>Kitasatosporales</taxon>
        <taxon>Streptomycetaceae</taxon>
        <taxon>Streptomyces</taxon>
    </lineage>
</organism>
<name>A0ABY7K4H3_9ACTN</name>
<evidence type="ECO:0000313" key="2">
    <source>
        <dbReference type="Proteomes" id="UP001164439"/>
    </source>
</evidence>
<gene>
    <name evidence="1" type="ORF">STRCI_000445</name>
</gene>
<proteinExistence type="predicted"/>
<reference evidence="1" key="1">
    <citation type="submission" date="2022-12" db="EMBL/GenBank/DDBJ databases">
        <authorList>
            <person name="Ruckert C."/>
            <person name="Busche T."/>
            <person name="Kalinowski J."/>
            <person name="Wittmann C."/>
        </authorList>
    </citation>
    <scope>NUCLEOTIDE SEQUENCE</scope>
    <source>
        <strain evidence="1">DSM 40467</strain>
    </source>
</reference>